<dbReference type="CDD" id="cd10448">
    <property type="entry name" value="GIY-YIG_unchar_3"/>
    <property type="match status" value="1"/>
</dbReference>
<dbReference type="AlphaFoldDB" id="A0A7W8MQP7"/>
<reference evidence="3" key="1">
    <citation type="submission" date="2020-08" db="EMBL/GenBank/DDBJ databases">
        <title>Genomic Encyclopedia of Type Strains, Phase IV (KMG-V): Genome sequencing to study the core and pangenomes of soil and plant-associated prokaryotes.</title>
        <authorList>
            <person name="Whitman W."/>
        </authorList>
    </citation>
    <scope>NUCLEOTIDE SEQUENCE [LARGE SCALE GENOMIC DNA]</scope>
    <source>
        <strain evidence="3">M8UP27</strain>
    </source>
</reference>
<gene>
    <name evidence="3" type="ORF">HDF09_001437</name>
</gene>
<dbReference type="PROSITE" id="PS50164">
    <property type="entry name" value="GIY_YIG"/>
    <property type="match status" value="1"/>
</dbReference>
<dbReference type="InterPro" id="IPR050190">
    <property type="entry name" value="UPF0213_domain"/>
</dbReference>
<keyword evidence="3" id="KW-0255">Endonuclease</keyword>
<protein>
    <submittedName>
        <fullName evidence="3">Endonuclease</fullName>
    </submittedName>
</protein>
<dbReference type="EMBL" id="JACHDY010000002">
    <property type="protein sequence ID" value="MBB5316768.1"/>
    <property type="molecule type" value="Genomic_DNA"/>
</dbReference>
<dbReference type="SUPFAM" id="SSF82771">
    <property type="entry name" value="GIY-YIG endonuclease"/>
    <property type="match status" value="1"/>
</dbReference>
<dbReference type="Pfam" id="PF01541">
    <property type="entry name" value="GIY-YIG"/>
    <property type="match status" value="1"/>
</dbReference>
<organism evidence="3 4">
    <name type="scientific">Tunturiibacter empetritectus</name>
    <dbReference type="NCBI Taxonomy" id="3069691"/>
    <lineage>
        <taxon>Bacteria</taxon>
        <taxon>Pseudomonadati</taxon>
        <taxon>Acidobacteriota</taxon>
        <taxon>Terriglobia</taxon>
        <taxon>Terriglobales</taxon>
        <taxon>Acidobacteriaceae</taxon>
        <taxon>Tunturiibacter</taxon>
    </lineage>
</organism>
<keyword evidence="4" id="KW-1185">Reference proteome</keyword>
<evidence type="ECO:0000259" key="2">
    <source>
        <dbReference type="PROSITE" id="PS50164"/>
    </source>
</evidence>
<dbReference type="PANTHER" id="PTHR34477:SF5">
    <property type="entry name" value="BSL5627 PROTEIN"/>
    <property type="match status" value="1"/>
</dbReference>
<evidence type="ECO:0000313" key="4">
    <source>
        <dbReference type="Proteomes" id="UP000568106"/>
    </source>
</evidence>
<dbReference type="Proteomes" id="UP000568106">
    <property type="component" value="Unassembled WGS sequence"/>
</dbReference>
<dbReference type="GO" id="GO:0004519">
    <property type="term" value="F:endonuclease activity"/>
    <property type="evidence" value="ECO:0007669"/>
    <property type="project" value="UniProtKB-KW"/>
</dbReference>
<accession>A0A7W8MQP7</accession>
<keyword evidence="3" id="KW-0540">Nuclease</keyword>
<name>A0A7W8MQP7_9BACT</name>
<feature type="domain" description="GIY-YIG" evidence="2">
    <location>
        <begin position="3"/>
        <end position="79"/>
    </location>
</feature>
<evidence type="ECO:0000313" key="3">
    <source>
        <dbReference type="EMBL" id="MBB5316768.1"/>
    </source>
</evidence>
<dbReference type="InterPro" id="IPR035901">
    <property type="entry name" value="GIY-YIG_endonuc_sf"/>
</dbReference>
<keyword evidence="3" id="KW-0378">Hydrolase</keyword>
<comment type="caution">
    <text evidence="3">The sequence shown here is derived from an EMBL/GenBank/DDBJ whole genome shotgun (WGS) entry which is preliminary data.</text>
</comment>
<proteinExistence type="inferred from homology"/>
<sequence>MVEQAYVYILSSTFQKLYIGITTQIALRTSQHKAGSYESSFTSKYKIEKLVYFERYTEVTAAIAREKQLKRWSRIKKIRLIVAQNPTWKDLSEEWGKPVAPFTEPAP</sequence>
<dbReference type="InterPro" id="IPR000305">
    <property type="entry name" value="GIY-YIG_endonuc"/>
</dbReference>
<dbReference type="Gene3D" id="3.40.1440.10">
    <property type="entry name" value="GIY-YIG endonuclease"/>
    <property type="match status" value="1"/>
</dbReference>
<dbReference type="PANTHER" id="PTHR34477">
    <property type="entry name" value="UPF0213 PROTEIN YHBQ"/>
    <property type="match status" value="1"/>
</dbReference>
<evidence type="ECO:0000256" key="1">
    <source>
        <dbReference type="ARBA" id="ARBA00007435"/>
    </source>
</evidence>
<comment type="similarity">
    <text evidence="1">Belongs to the UPF0213 family.</text>
</comment>